<dbReference type="SUPFAM" id="SSF103657">
    <property type="entry name" value="BAR/IMD domain-like"/>
    <property type="match status" value="1"/>
</dbReference>
<dbReference type="PROSITE" id="PS50002">
    <property type="entry name" value="SH3"/>
    <property type="match status" value="1"/>
</dbReference>
<keyword evidence="1 2" id="KW-0728">SH3 domain</keyword>
<dbReference type="SMART" id="SM00326">
    <property type="entry name" value="SH3"/>
    <property type="match status" value="1"/>
</dbReference>
<feature type="region of interest" description="Disordered" evidence="3">
    <location>
        <begin position="570"/>
        <end position="653"/>
    </location>
</feature>
<feature type="compositionally biased region" description="Acidic residues" evidence="3">
    <location>
        <begin position="811"/>
        <end position="825"/>
    </location>
</feature>
<dbReference type="PROSITE" id="PS51338">
    <property type="entry name" value="IMD"/>
    <property type="match status" value="1"/>
</dbReference>
<evidence type="ECO:0008006" key="9">
    <source>
        <dbReference type="Google" id="ProtNLM"/>
    </source>
</evidence>
<keyword evidence="8" id="KW-1185">Reference proteome</keyword>
<accession>A0A1Y1KY35</accession>
<protein>
    <recommendedName>
        <fullName evidence="9">SH3 domain-containing protein</fullName>
    </recommendedName>
</protein>
<dbReference type="FunCoup" id="A0A1Y1KY35">
    <property type="interactions" value="116"/>
</dbReference>
<dbReference type="InterPro" id="IPR027681">
    <property type="entry name" value="IRSp53/IRTKS/Pinkbar"/>
</dbReference>
<feature type="region of interest" description="Disordered" evidence="3">
    <location>
        <begin position="322"/>
        <end position="341"/>
    </location>
</feature>
<feature type="compositionally biased region" description="Basic and acidic residues" evidence="3">
    <location>
        <begin position="726"/>
        <end position="745"/>
    </location>
</feature>
<dbReference type="InterPro" id="IPR013606">
    <property type="entry name" value="I-BAR_dom"/>
</dbReference>
<dbReference type="GO" id="GO:0007009">
    <property type="term" value="P:plasma membrane organization"/>
    <property type="evidence" value="ECO:0007669"/>
    <property type="project" value="InterPro"/>
</dbReference>
<dbReference type="GO" id="GO:0005829">
    <property type="term" value="C:cytosol"/>
    <property type="evidence" value="ECO:0007669"/>
    <property type="project" value="TreeGrafter"/>
</dbReference>
<feature type="region of interest" description="Disordered" evidence="3">
    <location>
        <begin position="860"/>
        <end position="899"/>
    </location>
</feature>
<feature type="compositionally biased region" description="Polar residues" evidence="3">
    <location>
        <begin position="586"/>
        <end position="596"/>
    </location>
</feature>
<dbReference type="Gene3D" id="2.30.30.40">
    <property type="entry name" value="SH3 Domains"/>
    <property type="match status" value="1"/>
</dbReference>
<feature type="domain" description="IMD" evidence="5">
    <location>
        <begin position="1"/>
        <end position="249"/>
    </location>
</feature>
<feature type="compositionally biased region" description="Basic and acidic residues" evidence="3">
    <location>
        <begin position="879"/>
        <end position="899"/>
    </location>
</feature>
<evidence type="ECO:0000256" key="3">
    <source>
        <dbReference type="SAM" id="MobiDB-lite"/>
    </source>
</evidence>
<reference evidence="6" key="1">
    <citation type="journal article" date="2016" name="Sci. Rep.">
        <title>Molecular characterization of firefly nuptial gifts: a multi-omics approach sheds light on postcopulatory sexual selection.</title>
        <authorList>
            <person name="Al-Wathiqui N."/>
            <person name="Fallon T.R."/>
            <person name="South A."/>
            <person name="Weng J.K."/>
            <person name="Lewis S.M."/>
        </authorList>
    </citation>
    <scope>NUCLEOTIDE SEQUENCE</scope>
</reference>
<dbReference type="OrthoDB" id="3800937at2759"/>
<dbReference type="EMBL" id="VVIM01000007">
    <property type="protein sequence ID" value="KAB0796168.1"/>
    <property type="molecule type" value="Genomic_DNA"/>
</dbReference>
<gene>
    <name evidence="7" type="ORF">PPYR_10229</name>
</gene>
<sequence length="1087" mass="123099">METEELIKLVDGIYKNILDKFNPGARQMINAGKAYLKALHGTAAASRLYVDAISKLARQAQQGTWGGCADIGAALMKVVEVYKEIQDQQMNILKAFYVDLLVPLETNLEKDTKVVQSEQKRFLQQHKQRSETYSKAAATMKKQRKKSKGTSKGGLAMDKELKNMQVLEEEKTKLDSFCEQSLKNAMTQERRRYGFVLERHCSLTKHYMSYHAQGVAAYQQNLDKWSEVAKTREFLPEAVENIFSNKIRQVSIWQDDDLYSNPRSPHYDDDRMSLSSQLRKTKSMDASCLDIRSIEEVGSPVTTMSRAKSDFNLNSSIPSLVQDSTPTRCRPKSMAVPSVPPPQWETQLAKALYAYLSSGDNQLSFLEGDVIALIGERNKGWQFGENLRTQCTGWFPLAYTELMDDSTLSPKHRSDISDSNHHGTLRSTPSTGTITPLSPSGPQPSNTANLDNPTPRMFGDTIHLHRSSANAKQIRRAIASNNIPPPALPAPVPTPSLPYHKTGLSQSHSTNFSKPEMDMSTFQTPYAQPGGLKMSTSSFSFTAPSGGSYSTHPQVTRVEKPPGINALPIHLQTKGGKIGGPVGNVSLHSSNDSGFSNDPPPQPEVDYSDDDSIPGQTKVPARRRRPSLHDDNNNRKKLPSSQPPIDDTRNYLSDDQSITWRTNDDKKGFVKRTKSFWRFGKSGSDNEVLEGMALWKHRDLVDIDEKKKHHSTIDRKGIKGSRKSRDRSNDSDKTLNAKQHEESNVRIRHQRKVANETHKTRGRNGNLNQDDFENHFDKPKTNGDQFYDHEDGLILRTVNRKNILQQYDNDTGTDSDSETEITSDDPYDCIVVDDQAQKIKRNTEQFPNVAAIGKKLEKLSKSSKYSPDKQKSVANRSSTMERSDPIHVKNEKNKVENRSNTLEHSDIMKYREETRTFKTFRVEVENSENGEKEVNENDRFYKSKYYKKNNEIDNLERERRMRSSYESINSDTDQHDVRSVSKRATIETDNRDKMRYYNDRNRDTSADEFSDAIESRQFLPRTKLTKTNSGGSNSNAADAGLMNYGESMKRRLNGGEHATKFNEKSNRSGNTYGPWYDLWGLDASVRK</sequence>
<dbReference type="SUPFAM" id="SSF50044">
    <property type="entry name" value="SH3-domain"/>
    <property type="match status" value="1"/>
</dbReference>
<dbReference type="AlphaFoldDB" id="A0A1Y1KY35"/>
<dbReference type="FunFam" id="2.30.30.40:FF:000188">
    <property type="entry name" value="Insulin receptor tyrosine kinase substrate"/>
    <property type="match status" value="1"/>
</dbReference>
<evidence type="ECO:0000313" key="7">
    <source>
        <dbReference type="EMBL" id="KAB0796168.1"/>
    </source>
</evidence>
<dbReference type="CDD" id="cd07605">
    <property type="entry name" value="I-BAR_IMD"/>
    <property type="match status" value="1"/>
</dbReference>
<dbReference type="GO" id="GO:0005654">
    <property type="term" value="C:nucleoplasm"/>
    <property type="evidence" value="ECO:0007669"/>
    <property type="project" value="TreeGrafter"/>
</dbReference>
<evidence type="ECO:0000313" key="8">
    <source>
        <dbReference type="Proteomes" id="UP000327044"/>
    </source>
</evidence>
<evidence type="ECO:0000259" key="5">
    <source>
        <dbReference type="PROSITE" id="PS51338"/>
    </source>
</evidence>
<evidence type="ECO:0000313" key="6">
    <source>
        <dbReference type="EMBL" id="JAV66302.1"/>
    </source>
</evidence>
<reference evidence="7 8" key="2">
    <citation type="journal article" date="2018" name="Elife">
        <title>Firefly genomes illuminate parallel origins of bioluminescence in beetles.</title>
        <authorList>
            <person name="Fallon T.R."/>
            <person name="Lower S.E."/>
            <person name="Chang C.H."/>
            <person name="Bessho-Uehara M."/>
            <person name="Martin G.J."/>
            <person name="Bewick A.J."/>
            <person name="Behringer M."/>
            <person name="Debat H.J."/>
            <person name="Wong I."/>
            <person name="Day J.C."/>
            <person name="Suvorov A."/>
            <person name="Silva C.J."/>
            <person name="Stanger-Hall K.F."/>
            <person name="Hall D.W."/>
            <person name="Schmitz R.J."/>
            <person name="Nelson D.R."/>
            <person name="Lewis S.M."/>
            <person name="Shigenobu S."/>
            <person name="Bybee S.M."/>
            <person name="Larracuente A.M."/>
            <person name="Oba Y."/>
            <person name="Weng J.K."/>
        </authorList>
    </citation>
    <scope>NUCLEOTIDE SEQUENCE [LARGE SCALE GENOMIC DNA]</scope>
    <source>
        <strain evidence="7">1611_PpyrPB1</strain>
        <tissue evidence="7">Whole body</tissue>
    </source>
</reference>
<feature type="compositionally biased region" description="Basic and acidic residues" evidence="3">
    <location>
        <begin position="860"/>
        <end position="871"/>
    </location>
</feature>
<feature type="domain" description="SH3" evidence="4">
    <location>
        <begin position="344"/>
        <end position="405"/>
    </location>
</feature>
<dbReference type="GO" id="GO:0030838">
    <property type="term" value="P:positive regulation of actin filament polymerization"/>
    <property type="evidence" value="ECO:0007669"/>
    <property type="project" value="TreeGrafter"/>
</dbReference>
<evidence type="ECO:0000259" key="4">
    <source>
        <dbReference type="PROSITE" id="PS50002"/>
    </source>
</evidence>
<organism evidence="6">
    <name type="scientific">Photinus pyralis</name>
    <name type="common">Common eastern firefly</name>
    <name type="synonym">Lampyris pyralis</name>
    <dbReference type="NCBI Taxonomy" id="7054"/>
    <lineage>
        <taxon>Eukaryota</taxon>
        <taxon>Metazoa</taxon>
        <taxon>Ecdysozoa</taxon>
        <taxon>Arthropoda</taxon>
        <taxon>Hexapoda</taxon>
        <taxon>Insecta</taxon>
        <taxon>Pterygota</taxon>
        <taxon>Neoptera</taxon>
        <taxon>Endopterygota</taxon>
        <taxon>Coleoptera</taxon>
        <taxon>Polyphaga</taxon>
        <taxon>Elateriformia</taxon>
        <taxon>Elateroidea</taxon>
        <taxon>Lampyridae</taxon>
        <taxon>Lampyrinae</taxon>
        <taxon>Photinus</taxon>
    </lineage>
</organism>
<dbReference type="InterPro" id="IPR027267">
    <property type="entry name" value="AH/BAR_dom_sf"/>
</dbReference>
<feature type="compositionally biased region" description="Basic and acidic residues" evidence="3">
    <location>
        <begin position="772"/>
        <end position="787"/>
    </location>
</feature>
<dbReference type="GO" id="GO:0051017">
    <property type="term" value="P:actin filament bundle assembly"/>
    <property type="evidence" value="ECO:0007669"/>
    <property type="project" value="TreeGrafter"/>
</dbReference>
<dbReference type="Proteomes" id="UP000327044">
    <property type="component" value="Unassembled WGS sequence"/>
</dbReference>
<dbReference type="InterPro" id="IPR036028">
    <property type="entry name" value="SH3-like_dom_sf"/>
</dbReference>
<feature type="region of interest" description="Disordered" evidence="3">
    <location>
        <begin position="706"/>
        <end position="787"/>
    </location>
</feature>
<dbReference type="GO" id="GO:0051764">
    <property type="term" value="P:actin crosslink formation"/>
    <property type="evidence" value="ECO:0007669"/>
    <property type="project" value="TreeGrafter"/>
</dbReference>
<feature type="compositionally biased region" description="Polar residues" evidence="3">
    <location>
        <begin position="425"/>
        <end position="452"/>
    </location>
</feature>
<feature type="region of interest" description="Disordered" evidence="3">
    <location>
        <begin position="806"/>
        <end position="825"/>
    </location>
</feature>
<dbReference type="EMBL" id="GEZM01070751">
    <property type="protein sequence ID" value="JAV66302.1"/>
    <property type="molecule type" value="Transcribed_RNA"/>
</dbReference>
<dbReference type="PANTHER" id="PTHR14206:SF7">
    <property type="entry name" value="INSULIN RECEPTOR SUBSTRATE 53 KDA, ISOFORM A"/>
    <property type="match status" value="1"/>
</dbReference>
<evidence type="ECO:0000256" key="1">
    <source>
        <dbReference type="ARBA" id="ARBA00022443"/>
    </source>
</evidence>
<dbReference type="InParanoid" id="A0A1Y1KY35"/>
<feature type="compositionally biased region" description="Basic and acidic residues" evidence="3">
    <location>
        <begin position="412"/>
        <end position="421"/>
    </location>
</feature>
<dbReference type="Gene3D" id="1.20.1270.60">
    <property type="entry name" value="Arfaptin homology (AH) domain/BAR domain"/>
    <property type="match status" value="1"/>
</dbReference>
<name>A0A1Y1KY35_PHOPY</name>
<dbReference type="CDD" id="cd11779">
    <property type="entry name" value="SH3_Irsp53_BAIAP2L"/>
    <property type="match status" value="1"/>
</dbReference>
<dbReference type="Pfam" id="PF00018">
    <property type="entry name" value="SH3_1"/>
    <property type="match status" value="1"/>
</dbReference>
<proteinExistence type="predicted"/>
<feature type="region of interest" description="Disordered" evidence="3">
    <location>
        <begin position="407"/>
        <end position="460"/>
    </location>
</feature>
<feature type="compositionally biased region" description="Basic and acidic residues" evidence="3">
    <location>
        <begin position="706"/>
        <end position="717"/>
    </location>
</feature>
<dbReference type="Pfam" id="PF08397">
    <property type="entry name" value="IMD"/>
    <property type="match status" value="1"/>
</dbReference>
<dbReference type="InterPro" id="IPR001452">
    <property type="entry name" value="SH3_domain"/>
</dbReference>
<evidence type="ECO:0000256" key="2">
    <source>
        <dbReference type="PROSITE-ProRule" id="PRU00192"/>
    </source>
</evidence>
<dbReference type="PANTHER" id="PTHR14206">
    <property type="entry name" value="BRAIN-SPECIFIC ANGIOGENESIS INHIBITOR 1-ASSOCIATED PROTEIN 2"/>
    <property type="match status" value="1"/>
</dbReference>
<feature type="region of interest" description="Disordered" evidence="3">
    <location>
        <begin position="125"/>
        <end position="155"/>
    </location>
</feature>
<reference evidence="7" key="3">
    <citation type="submission" date="2019-08" db="EMBL/GenBank/DDBJ databases">
        <authorList>
            <consortium name="Photinus pyralis genome working group"/>
            <person name="Fallon T.R."/>
            <person name="Sander Lower S.E."/>
            <person name="Weng J.-K."/>
        </authorList>
    </citation>
    <scope>NUCLEOTIDE SEQUENCE</scope>
    <source>
        <strain evidence="7">1611_PpyrPB1</strain>
        <tissue evidence="7">Whole body</tissue>
    </source>
</reference>